<dbReference type="EMBL" id="JACDXW010000002">
    <property type="protein sequence ID" value="MCB5363075.1"/>
    <property type="molecule type" value="Genomic_DNA"/>
</dbReference>
<dbReference type="CDD" id="cd08826">
    <property type="entry name" value="SPFH_eoslipins_u1"/>
    <property type="match status" value="1"/>
</dbReference>
<dbReference type="InterPro" id="IPR001107">
    <property type="entry name" value="Band_7"/>
</dbReference>
<feature type="compositionally biased region" description="Basic and acidic residues" evidence="3">
    <location>
        <begin position="273"/>
        <end position="286"/>
    </location>
</feature>
<reference evidence="6 7" key="1">
    <citation type="submission" date="2020-07" db="EMBL/GenBank/DDBJ databases">
        <title>Pusillimonas sp. nov., isolated from poultry manure in Taiwan.</title>
        <authorList>
            <person name="Lin S.-Y."/>
            <person name="Tang Y.-S."/>
            <person name="Young C.-C."/>
        </authorList>
    </citation>
    <scope>NUCLEOTIDE SEQUENCE [LARGE SCALE GENOMIC DNA]</scope>
    <source>
        <strain evidence="6 7">CC-YST705</strain>
    </source>
</reference>
<keyword evidence="4" id="KW-0812">Transmembrane</keyword>
<dbReference type="PANTHER" id="PTHR10264:SF19">
    <property type="entry name" value="AT06885P-RELATED"/>
    <property type="match status" value="1"/>
</dbReference>
<comment type="caution">
    <text evidence="6">The sequence shown here is derived from an EMBL/GenBank/DDBJ whole genome shotgun (WGS) entry which is preliminary data.</text>
</comment>
<comment type="subcellular location">
    <subcellularLocation>
        <location evidence="1">Membrane</location>
        <topology evidence="1">Single-pass membrane protein</topology>
    </subcellularLocation>
</comment>
<dbReference type="InterPro" id="IPR001972">
    <property type="entry name" value="Stomatin_HflK_fam"/>
</dbReference>
<dbReference type="Pfam" id="PF01145">
    <property type="entry name" value="Band_7"/>
    <property type="match status" value="1"/>
</dbReference>
<evidence type="ECO:0000259" key="5">
    <source>
        <dbReference type="SMART" id="SM00244"/>
    </source>
</evidence>
<feature type="domain" description="Band 7" evidence="5">
    <location>
        <begin position="23"/>
        <end position="180"/>
    </location>
</feature>
<accession>A0ABS8CAL4</accession>
<dbReference type="SMART" id="SM00244">
    <property type="entry name" value="PHB"/>
    <property type="match status" value="1"/>
</dbReference>
<proteinExistence type="inferred from homology"/>
<protein>
    <submittedName>
        <fullName evidence="6">Slipin family protein</fullName>
    </submittedName>
</protein>
<evidence type="ECO:0000256" key="4">
    <source>
        <dbReference type="SAM" id="Phobius"/>
    </source>
</evidence>
<dbReference type="PRINTS" id="PR00721">
    <property type="entry name" value="STOMATIN"/>
</dbReference>
<keyword evidence="7" id="KW-1185">Reference proteome</keyword>
<organism evidence="6 7">
    <name type="scientific">Mesopusillimonas faecipullorum</name>
    <dbReference type="NCBI Taxonomy" id="2755040"/>
    <lineage>
        <taxon>Bacteria</taxon>
        <taxon>Pseudomonadati</taxon>
        <taxon>Pseudomonadota</taxon>
        <taxon>Betaproteobacteria</taxon>
        <taxon>Burkholderiales</taxon>
        <taxon>Alcaligenaceae</taxon>
        <taxon>Mesopusillimonas</taxon>
    </lineage>
</organism>
<dbReference type="Gene3D" id="3.30.479.30">
    <property type="entry name" value="Band 7 domain"/>
    <property type="match status" value="1"/>
</dbReference>
<dbReference type="RefSeq" id="WP_226953315.1">
    <property type="nucleotide sequence ID" value="NZ_JACDXW010000002.1"/>
</dbReference>
<dbReference type="Proteomes" id="UP000776983">
    <property type="component" value="Unassembled WGS sequence"/>
</dbReference>
<evidence type="ECO:0000256" key="1">
    <source>
        <dbReference type="ARBA" id="ARBA00004167"/>
    </source>
</evidence>
<sequence>MFYFDFEFGFIILVAVILILIFKIFKVLREYERAVIFTLGRFTSVKGPGLVIVIPGLQQIVRVDLRVVTMDVPSQDVISRDNVSVKVSAVLYFRVVSPEKAIIQVERYLDATSQLAQTTLRAVLGKHDLDDMLSEREKLNHDIQAILDTQTEAWGIKVTNVEIKHIDLNETMVRAIAQQAEAERERRAKVIHADGERQAAHALAEAAEKLSAQPSAMQLRYLQTLTQVSSDKTSTIVFPVPIDLLSAFVEKRQGEQMVEQLQQAWHTLSDNGSKSDEPSAPTDERG</sequence>
<gene>
    <name evidence="6" type="ORF">H0484_04810</name>
</gene>
<evidence type="ECO:0000313" key="7">
    <source>
        <dbReference type="Proteomes" id="UP000776983"/>
    </source>
</evidence>
<comment type="similarity">
    <text evidence="2">Belongs to the band 7/mec-2 family.</text>
</comment>
<evidence type="ECO:0000313" key="6">
    <source>
        <dbReference type="EMBL" id="MCB5363075.1"/>
    </source>
</evidence>
<feature type="region of interest" description="Disordered" evidence="3">
    <location>
        <begin position="267"/>
        <end position="286"/>
    </location>
</feature>
<evidence type="ECO:0000256" key="2">
    <source>
        <dbReference type="ARBA" id="ARBA00008164"/>
    </source>
</evidence>
<evidence type="ECO:0000256" key="3">
    <source>
        <dbReference type="SAM" id="MobiDB-lite"/>
    </source>
</evidence>
<dbReference type="SUPFAM" id="SSF117892">
    <property type="entry name" value="Band 7/SPFH domain"/>
    <property type="match status" value="1"/>
</dbReference>
<keyword evidence="4" id="KW-0472">Membrane</keyword>
<dbReference type="PANTHER" id="PTHR10264">
    <property type="entry name" value="BAND 7 PROTEIN-RELATED"/>
    <property type="match status" value="1"/>
</dbReference>
<dbReference type="InterPro" id="IPR043202">
    <property type="entry name" value="Band-7_stomatin-like"/>
</dbReference>
<keyword evidence="4" id="KW-1133">Transmembrane helix</keyword>
<dbReference type="Gene3D" id="6.10.250.2090">
    <property type="match status" value="1"/>
</dbReference>
<name>A0ABS8CAL4_9BURK</name>
<dbReference type="InterPro" id="IPR036013">
    <property type="entry name" value="Band_7/SPFH_dom_sf"/>
</dbReference>
<feature type="transmembrane region" description="Helical" evidence="4">
    <location>
        <begin position="6"/>
        <end position="25"/>
    </location>
</feature>